<dbReference type="InterPro" id="IPR019734">
    <property type="entry name" value="TPR_rpt"/>
</dbReference>
<dbReference type="SUPFAM" id="SSF48452">
    <property type="entry name" value="TPR-like"/>
    <property type="match status" value="2"/>
</dbReference>
<reference evidence="3" key="1">
    <citation type="submission" date="2018-05" db="EMBL/GenBank/DDBJ databases">
        <authorList>
            <person name="Lanie J.A."/>
            <person name="Ng W.-L."/>
            <person name="Kazmierczak K.M."/>
            <person name="Andrzejewski T.M."/>
            <person name="Davidsen T.M."/>
            <person name="Wayne K.J."/>
            <person name="Tettelin H."/>
            <person name="Glass J.I."/>
            <person name="Rusch D."/>
            <person name="Podicherti R."/>
            <person name="Tsui H.-C.T."/>
            <person name="Winkler M.E."/>
        </authorList>
    </citation>
    <scope>NUCLEOTIDE SEQUENCE</scope>
</reference>
<name>A0A382A5Q6_9ZZZZ</name>
<dbReference type="Pfam" id="PF00515">
    <property type="entry name" value="TPR_1"/>
    <property type="match status" value="1"/>
</dbReference>
<dbReference type="InterPro" id="IPR011990">
    <property type="entry name" value="TPR-like_helical_dom_sf"/>
</dbReference>
<sequence>VNITRKTLLSFSLILLTGCAKEKDIPLPVTSSSPEAVELFNTGIRHQLNHDFLLQPRYLKKALDLDPDFVLANLWINEPDPSKWLAHREKAISNKANVSDAERILVDMAVAQRENRIRDAIKLGEELVEKYPNSSDAYVHLGNATKGLNDFDRAEENYRKALEINPENLRALWQITSHHMNVYNGQVMRPKKEQDEALARSYIDKMIKISPDAGSFLQMRGNLLRANSDFEGAKKWYSRTLESRESQNLPKAGILGVIAHNLLFNGEVEEAHEFYNRSIDASVRPAQKIGQWNFKLQAYLFVGDYAGAIKAADNVLAQIDDFGFSQTELYQNKRAIEFRKFLAAAHSNNREQAYKSINLFKTYGEKELSLLENDEIRRRNLAVADTGNEAWFYILFGEYDKANAKLEDLYSIVNKIEGPNSLIDYRAMKGMIALSNGDPAGALEYLDDNIDTENYQYYSYYKALALKSLGRQEEALSIFEALANYNFNSWGASLVRSLSEKQLTT</sequence>
<dbReference type="SMART" id="SM00028">
    <property type="entry name" value="TPR"/>
    <property type="match status" value="3"/>
</dbReference>
<dbReference type="PANTHER" id="PTHR44943:SF4">
    <property type="entry name" value="TPR REPEAT-CONTAINING PROTEIN MJ0798"/>
    <property type="match status" value="1"/>
</dbReference>
<proteinExistence type="predicted"/>
<protein>
    <submittedName>
        <fullName evidence="3">Uncharacterized protein</fullName>
    </submittedName>
</protein>
<organism evidence="3">
    <name type="scientific">marine metagenome</name>
    <dbReference type="NCBI Taxonomy" id="408172"/>
    <lineage>
        <taxon>unclassified sequences</taxon>
        <taxon>metagenomes</taxon>
        <taxon>ecological metagenomes</taxon>
    </lineage>
</organism>
<dbReference type="AlphaFoldDB" id="A0A382A5Q6"/>
<feature type="non-terminal residue" evidence="3">
    <location>
        <position position="1"/>
    </location>
</feature>
<evidence type="ECO:0000256" key="2">
    <source>
        <dbReference type="ARBA" id="ARBA00022803"/>
    </source>
</evidence>
<dbReference type="PROSITE" id="PS50293">
    <property type="entry name" value="TPR_REGION"/>
    <property type="match status" value="1"/>
</dbReference>
<keyword evidence="2" id="KW-0802">TPR repeat</keyword>
<dbReference type="EMBL" id="UINC01024019">
    <property type="protein sequence ID" value="SVA96860.1"/>
    <property type="molecule type" value="Genomic_DNA"/>
</dbReference>
<dbReference type="Gene3D" id="1.25.40.10">
    <property type="entry name" value="Tetratricopeptide repeat domain"/>
    <property type="match status" value="1"/>
</dbReference>
<dbReference type="PROSITE" id="PS50005">
    <property type="entry name" value="TPR"/>
    <property type="match status" value="1"/>
</dbReference>
<evidence type="ECO:0000256" key="1">
    <source>
        <dbReference type="ARBA" id="ARBA00022737"/>
    </source>
</evidence>
<dbReference type="InterPro" id="IPR051685">
    <property type="entry name" value="Ycf3/AcsC/BcsC/TPR_MFPF"/>
</dbReference>
<keyword evidence="1" id="KW-0677">Repeat</keyword>
<accession>A0A382A5Q6</accession>
<evidence type="ECO:0000313" key="3">
    <source>
        <dbReference type="EMBL" id="SVA96860.1"/>
    </source>
</evidence>
<gene>
    <name evidence="3" type="ORF">METZ01_LOCUS149714</name>
</gene>
<dbReference type="PANTHER" id="PTHR44943">
    <property type="entry name" value="CELLULOSE SYNTHASE OPERON PROTEIN C"/>
    <property type="match status" value="1"/>
</dbReference>